<dbReference type="EC" id="2.3.1.9" evidence="2"/>
<keyword evidence="3 6" id="KW-0808">Transferase</keyword>
<evidence type="ECO:0000256" key="3">
    <source>
        <dbReference type="ARBA" id="ARBA00022679"/>
    </source>
</evidence>
<keyword evidence="4 6" id="KW-0012">Acyltransferase</keyword>
<name>A0ABS3N1L0_9BACI</name>
<dbReference type="SUPFAM" id="SSF53901">
    <property type="entry name" value="Thiolase-like"/>
    <property type="match status" value="2"/>
</dbReference>
<evidence type="ECO:0000259" key="8">
    <source>
        <dbReference type="Pfam" id="PF02803"/>
    </source>
</evidence>
<dbReference type="PROSITE" id="PS00737">
    <property type="entry name" value="THIOLASE_2"/>
    <property type="match status" value="1"/>
</dbReference>
<organism evidence="9 10">
    <name type="scientific">Metabacillus bambusae</name>
    <dbReference type="NCBI Taxonomy" id="2795218"/>
    <lineage>
        <taxon>Bacteria</taxon>
        <taxon>Bacillati</taxon>
        <taxon>Bacillota</taxon>
        <taxon>Bacilli</taxon>
        <taxon>Bacillales</taxon>
        <taxon>Bacillaceae</taxon>
        <taxon>Metabacillus</taxon>
    </lineage>
</organism>
<evidence type="ECO:0000256" key="5">
    <source>
        <dbReference type="ARBA" id="ARBA00030755"/>
    </source>
</evidence>
<dbReference type="GO" id="GO:0003985">
    <property type="term" value="F:acetyl-CoA C-acetyltransferase activity"/>
    <property type="evidence" value="ECO:0007669"/>
    <property type="project" value="UniProtKB-EC"/>
</dbReference>
<dbReference type="RefSeq" id="WP_207977502.1">
    <property type="nucleotide sequence ID" value="NZ_JAGDEL010000005.1"/>
</dbReference>
<evidence type="ECO:0000256" key="6">
    <source>
        <dbReference type="RuleBase" id="RU003557"/>
    </source>
</evidence>
<dbReference type="InterPro" id="IPR020616">
    <property type="entry name" value="Thiolase_N"/>
</dbReference>
<sequence>MAKTVILSGVRTPVGKFGGALSTLTASELGGIAIKEALKRANVAGEQVNEVIFGNVLQGGQGQIPSRQAARQAGLPWNVKTETINKVCASGLRSVTLADQIIRAGDEEVIVAGGMESMSNAPYLLPKARFGLRMGDGTVKDLMIHDGLTCSFTGVHMGTYGNSTSAELNLTREQQDEWALRSHQRAVHAQESGLLSEEIVPVAVPQRKGEPIVVEKDEAPRKDTSIERLSSLAPVFDHDGTITAGNAPGINDGAAALVLMSDDKAQMEGLKPLATIIGHTAVAVEAKDFPKTPGLVINELLKKTGKSVSDIDLFEINEAFATVALAANQISNLDPEKVNVNGGAVALGHPIGASGARIIITLIHELKRRGGGVGVAAICSGGGQGDAIMIEV</sequence>
<dbReference type="InterPro" id="IPR002155">
    <property type="entry name" value="Thiolase"/>
</dbReference>
<dbReference type="PANTHER" id="PTHR18919">
    <property type="entry name" value="ACETYL-COA C-ACYLTRANSFERASE"/>
    <property type="match status" value="1"/>
</dbReference>
<evidence type="ECO:0000256" key="2">
    <source>
        <dbReference type="ARBA" id="ARBA00012705"/>
    </source>
</evidence>
<dbReference type="Proteomes" id="UP000663981">
    <property type="component" value="Unassembled WGS sequence"/>
</dbReference>
<dbReference type="PANTHER" id="PTHR18919:SF107">
    <property type="entry name" value="ACETYL-COA ACETYLTRANSFERASE, CYTOSOLIC"/>
    <property type="match status" value="1"/>
</dbReference>
<evidence type="ECO:0000256" key="4">
    <source>
        <dbReference type="ARBA" id="ARBA00023315"/>
    </source>
</evidence>
<comment type="similarity">
    <text evidence="1 6">Belongs to the thiolase-like superfamily. Thiolase family.</text>
</comment>
<dbReference type="InterPro" id="IPR020610">
    <property type="entry name" value="Thiolase_AS"/>
</dbReference>
<proteinExistence type="inferred from homology"/>
<dbReference type="InterPro" id="IPR020617">
    <property type="entry name" value="Thiolase_C"/>
</dbReference>
<dbReference type="Gene3D" id="3.40.47.10">
    <property type="match status" value="2"/>
</dbReference>
<protein>
    <recommendedName>
        <fullName evidence="2">acetyl-CoA C-acetyltransferase</fullName>
        <ecNumber evidence="2">2.3.1.9</ecNumber>
    </recommendedName>
    <alternativeName>
        <fullName evidence="5">Acetoacetyl-CoA thiolase</fullName>
    </alternativeName>
</protein>
<reference evidence="9 10" key="1">
    <citation type="submission" date="2021-03" db="EMBL/GenBank/DDBJ databases">
        <title>Whole genome sequence of Metabacillus bambusae BG109.</title>
        <authorList>
            <person name="Jeong J.W."/>
        </authorList>
    </citation>
    <scope>NUCLEOTIDE SEQUENCE [LARGE SCALE GENOMIC DNA]</scope>
    <source>
        <strain evidence="9 10">BG109</strain>
    </source>
</reference>
<dbReference type="NCBIfam" id="NF006086">
    <property type="entry name" value="PRK08235.1"/>
    <property type="match status" value="1"/>
</dbReference>
<accession>A0ABS3N1L0</accession>
<dbReference type="EMBL" id="JAGDEL010000005">
    <property type="protein sequence ID" value="MBO1511989.1"/>
    <property type="molecule type" value="Genomic_DNA"/>
</dbReference>
<comment type="caution">
    <text evidence="9">The sequence shown here is derived from an EMBL/GenBank/DDBJ whole genome shotgun (WGS) entry which is preliminary data.</text>
</comment>
<dbReference type="PROSITE" id="PS00099">
    <property type="entry name" value="THIOLASE_3"/>
    <property type="match status" value="1"/>
</dbReference>
<evidence type="ECO:0000313" key="9">
    <source>
        <dbReference type="EMBL" id="MBO1511989.1"/>
    </source>
</evidence>
<dbReference type="CDD" id="cd00751">
    <property type="entry name" value="thiolase"/>
    <property type="match status" value="1"/>
</dbReference>
<dbReference type="InterPro" id="IPR020613">
    <property type="entry name" value="Thiolase_CS"/>
</dbReference>
<evidence type="ECO:0000259" key="7">
    <source>
        <dbReference type="Pfam" id="PF00108"/>
    </source>
</evidence>
<dbReference type="NCBIfam" id="TIGR01930">
    <property type="entry name" value="AcCoA-C-Actrans"/>
    <property type="match status" value="1"/>
</dbReference>
<dbReference type="Pfam" id="PF02803">
    <property type="entry name" value="Thiolase_C"/>
    <property type="match status" value="1"/>
</dbReference>
<dbReference type="Pfam" id="PF00108">
    <property type="entry name" value="Thiolase_N"/>
    <property type="match status" value="1"/>
</dbReference>
<evidence type="ECO:0000256" key="1">
    <source>
        <dbReference type="ARBA" id="ARBA00010982"/>
    </source>
</evidence>
<gene>
    <name evidence="9" type="ORF">I7822_09930</name>
</gene>
<dbReference type="PIRSF" id="PIRSF000429">
    <property type="entry name" value="Ac-CoA_Ac_transf"/>
    <property type="match status" value="1"/>
</dbReference>
<evidence type="ECO:0000313" key="10">
    <source>
        <dbReference type="Proteomes" id="UP000663981"/>
    </source>
</evidence>
<dbReference type="InterPro" id="IPR016039">
    <property type="entry name" value="Thiolase-like"/>
</dbReference>
<feature type="domain" description="Thiolase N-terminal" evidence="7">
    <location>
        <begin position="5"/>
        <end position="262"/>
    </location>
</feature>
<dbReference type="InterPro" id="IPR020615">
    <property type="entry name" value="Thiolase_acyl_enz_int_AS"/>
</dbReference>
<dbReference type="PROSITE" id="PS00098">
    <property type="entry name" value="THIOLASE_1"/>
    <property type="match status" value="1"/>
</dbReference>
<feature type="domain" description="Thiolase C-terminal" evidence="8">
    <location>
        <begin position="270"/>
        <end position="391"/>
    </location>
</feature>
<keyword evidence="10" id="KW-1185">Reference proteome</keyword>